<evidence type="ECO:0000313" key="1">
    <source>
        <dbReference type="EMBL" id="CAG8690374.1"/>
    </source>
</evidence>
<keyword evidence="2" id="KW-1185">Reference proteome</keyword>
<dbReference type="Proteomes" id="UP000789920">
    <property type="component" value="Unassembled WGS sequence"/>
</dbReference>
<accession>A0ACA9P5U8</accession>
<dbReference type="EMBL" id="CAJVQC010018055">
    <property type="protein sequence ID" value="CAG8690374.1"/>
    <property type="molecule type" value="Genomic_DNA"/>
</dbReference>
<name>A0ACA9P5U8_9GLOM</name>
<sequence length="182" mass="21342">MEQNNSYSTYNDVKMDIDTDEIDYSAMEARNEIQGQTHTRQENDGHLSENERIYNKDPSSSSQSHKKKSNRRSRNEIAVETKKDIMKTSELQALLPRRKRTKSDPKGKKPMYDYASDNDIEEDRYCKIGGSSKKAKYKSGRKDKANKSDDDLDEKLKREREDRIRHFQDIDQYVLPVEVVID</sequence>
<proteinExistence type="predicted"/>
<evidence type="ECO:0000313" key="2">
    <source>
        <dbReference type="Proteomes" id="UP000789920"/>
    </source>
</evidence>
<protein>
    <submittedName>
        <fullName evidence="1">28741_t:CDS:1</fullName>
    </submittedName>
</protein>
<organism evidence="1 2">
    <name type="scientific">Racocetra persica</name>
    <dbReference type="NCBI Taxonomy" id="160502"/>
    <lineage>
        <taxon>Eukaryota</taxon>
        <taxon>Fungi</taxon>
        <taxon>Fungi incertae sedis</taxon>
        <taxon>Mucoromycota</taxon>
        <taxon>Glomeromycotina</taxon>
        <taxon>Glomeromycetes</taxon>
        <taxon>Diversisporales</taxon>
        <taxon>Gigasporaceae</taxon>
        <taxon>Racocetra</taxon>
    </lineage>
</organism>
<reference evidence="1" key="1">
    <citation type="submission" date="2021-06" db="EMBL/GenBank/DDBJ databases">
        <authorList>
            <person name="Kallberg Y."/>
            <person name="Tangrot J."/>
            <person name="Rosling A."/>
        </authorList>
    </citation>
    <scope>NUCLEOTIDE SEQUENCE</scope>
    <source>
        <strain evidence="1">MA461A</strain>
    </source>
</reference>
<comment type="caution">
    <text evidence="1">The sequence shown here is derived from an EMBL/GenBank/DDBJ whole genome shotgun (WGS) entry which is preliminary data.</text>
</comment>
<gene>
    <name evidence="1" type="ORF">RPERSI_LOCUS9517</name>
</gene>